<comment type="caution">
    <text evidence="1">The sequence shown here is derived from an EMBL/GenBank/DDBJ whole genome shotgun (WGS) entry which is preliminary data.</text>
</comment>
<dbReference type="EMBL" id="DPRK01000225">
    <property type="protein sequence ID" value="HCY82672.1"/>
    <property type="molecule type" value="Genomic_DNA"/>
</dbReference>
<sequence>MTQPSTKKWQKIKIFNTYDEANKLRNDLKNQPGNENLEIKIKRCGPMGTQFKVKTYRPTTQNKK</sequence>
<accession>A0A3D6BTY8</accession>
<organism evidence="1 2">
    <name type="scientific">Xanthomarina gelatinilytica</name>
    <dbReference type="NCBI Taxonomy" id="1137281"/>
    <lineage>
        <taxon>Bacteria</taxon>
        <taxon>Pseudomonadati</taxon>
        <taxon>Bacteroidota</taxon>
        <taxon>Flavobacteriia</taxon>
        <taxon>Flavobacteriales</taxon>
        <taxon>Flavobacteriaceae</taxon>
        <taxon>Xanthomarina</taxon>
    </lineage>
</organism>
<dbReference type="AlphaFoldDB" id="A0A3D6BTY8"/>
<reference evidence="1 2" key="1">
    <citation type="journal article" date="2018" name="Nat. Biotechnol.">
        <title>A standardized bacterial taxonomy based on genome phylogeny substantially revises the tree of life.</title>
        <authorList>
            <person name="Parks D.H."/>
            <person name="Chuvochina M."/>
            <person name="Waite D.W."/>
            <person name="Rinke C."/>
            <person name="Skarshewski A."/>
            <person name="Chaumeil P.A."/>
            <person name="Hugenholtz P."/>
        </authorList>
    </citation>
    <scope>NUCLEOTIDE SEQUENCE [LARGE SCALE GENOMIC DNA]</scope>
    <source>
        <strain evidence="1">UBA10227</strain>
    </source>
</reference>
<proteinExistence type="predicted"/>
<evidence type="ECO:0000313" key="2">
    <source>
        <dbReference type="Proteomes" id="UP000263268"/>
    </source>
</evidence>
<protein>
    <submittedName>
        <fullName evidence="1">Uncharacterized protein</fullName>
    </submittedName>
</protein>
<evidence type="ECO:0000313" key="1">
    <source>
        <dbReference type="EMBL" id="HCY82672.1"/>
    </source>
</evidence>
<name>A0A3D6BTY8_9FLAO</name>
<gene>
    <name evidence="1" type="ORF">DHV22_14300</name>
</gene>
<dbReference type="Proteomes" id="UP000263268">
    <property type="component" value="Unassembled WGS sequence"/>
</dbReference>